<dbReference type="InterPro" id="IPR001789">
    <property type="entry name" value="Sig_transdc_resp-reg_receiver"/>
</dbReference>
<proteinExistence type="predicted"/>
<dbReference type="PROSITE" id="PS50110">
    <property type="entry name" value="RESPONSE_REGULATORY"/>
    <property type="match status" value="1"/>
</dbReference>
<dbReference type="SUPFAM" id="SSF141868">
    <property type="entry name" value="EAL domain-like"/>
    <property type="match status" value="1"/>
</dbReference>
<dbReference type="Pfam" id="PF00072">
    <property type="entry name" value="Response_reg"/>
    <property type="match status" value="1"/>
</dbReference>
<dbReference type="CDD" id="cd01948">
    <property type="entry name" value="EAL"/>
    <property type="match status" value="1"/>
</dbReference>
<evidence type="ECO:0000259" key="3">
    <source>
        <dbReference type="PROSITE" id="PS50883"/>
    </source>
</evidence>
<keyword evidence="1" id="KW-0597">Phosphoprotein</keyword>
<dbReference type="Proteomes" id="UP000016521">
    <property type="component" value="Chromosome II"/>
</dbReference>
<dbReference type="EMBL" id="CP011925">
    <property type="protein sequence ID" value="ATD09351.1"/>
    <property type="molecule type" value="Genomic_DNA"/>
</dbReference>
<dbReference type="Gene3D" id="3.40.50.2300">
    <property type="match status" value="1"/>
</dbReference>
<evidence type="ECO:0000259" key="4">
    <source>
        <dbReference type="PROSITE" id="PS50887"/>
    </source>
</evidence>
<dbReference type="PANTHER" id="PTHR33121">
    <property type="entry name" value="CYCLIC DI-GMP PHOSPHODIESTERASE PDEF"/>
    <property type="match status" value="1"/>
</dbReference>
<name>A0ABN5CKS1_PSEO7</name>
<feature type="domain" description="EAL" evidence="3">
    <location>
        <begin position="313"/>
        <end position="566"/>
    </location>
</feature>
<dbReference type="Pfam" id="PF00990">
    <property type="entry name" value="GGDEF"/>
    <property type="match status" value="1"/>
</dbReference>
<reference evidence="5 6" key="1">
    <citation type="submission" date="2015-06" db="EMBL/GenBank/DDBJ databases">
        <authorList>
            <person name="Xie B.-B."/>
            <person name="Rong J.-C."/>
            <person name="Qin Q.-L."/>
            <person name="Zhang Y.-Z."/>
        </authorList>
    </citation>
    <scope>NUCLEOTIDE SEQUENCE [LARGE SCALE GENOMIC DNA]</scope>
    <source>
        <strain evidence="5 6">JCM 20779</strain>
    </source>
</reference>
<dbReference type="CDD" id="cd00156">
    <property type="entry name" value="REC"/>
    <property type="match status" value="1"/>
</dbReference>
<dbReference type="InterPro" id="IPR043128">
    <property type="entry name" value="Rev_trsase/Diguanyl_cyclase"/>
</dbReference>
<dbReference type="PROSITE" id="PS50883">
    <property type="entry name" value="EAL"/>
    <property type="match status" value="1"/>
</dbReference>
<dbReference type="SUPFAM" id="SSF52172">
    <property type="entry name" value="CheY-like"/>
    <property type="match status" value="1"/>
</dbReference>
<dbReference type="Gene3D" id="3.30.70.270">
    <property type="match status" value="1"/>
</dbReference>
<organism evidence="5 6">
    <name type="scientific">Pseudoalteromonas piscicida</name>
    <dbReference type="NCBI Taxonomy" id="43662"/>
    <lineage>
        <taxon>Bacteria</taxon>
        <taxon>Pseudomonadati</taxon>
        <taxon>Pseudomonadota</taxon>
        <taxon>Gammaproteobacteria</taxon>
        <taxon>Alteromonadales</taxon>
        <taxon>Pseudoalteromonadaceae</taxon>
        <taxon>Pseudoalteromonas</taxon>
    </lineage>
</organism>
<dbReference type="SMART" id="SM00448">
    <property type="entry name" value="REC"/>
    <property type="match status" value="1"/>
</dbReference>
<dbReference type="InterPro" id="IPR029787">
    <property type="entry name" value="Nucleotide_cyclase"/>
</dbReference>
<dbReference type="Gene3D" id="3.20.20.450">
    <property type="entry name" value="EAL domain"/>
    <property type="match status" value="1"/>
</dbReference>
<dbReference type="InterPro" id="IPR050706">
    <property type="entry name" value="Cyclic-di-GMP_PDE-like"/>
</dbReference>
<dbReference type="SMART" id="SM00052">
    <property type="entry name" value="EAL"/>
    <property type="match status" value="1"/>
</dbReference>
<dbReference type="InterPro" id="IPR011006">
    <property type="entry name" value="CheY-like_superfamily"/>
</dbReference>
<evidence type="ECO:0000313" key="5">
    <source>
        <dbReference type="EMBL" id="ATD09351.1"/>
    </source>
</evidence>
<feature type="domain" description="GGDEF" evidence="4">
    <location>
        <begin position="171"/>
        <end position="304"/>
    </location>
</feature>
<keyword evidence="6" id="KW-1185">Reference proteome</keyword>
<dbReference type="InterPro" id="IPR001633">
    <property type="entry name" value="EAL_dom"/>
</dbReference>
<dbReference type="Pfam" id="PF00563">
    <property type="entry name" value="EAL"/>
    <property type="match status" value="1"/>
</dbReference>
<evidence type="ECO:0000259" key="2">
    <source>
        <dbReference type="PROSITE" id="PS50110"/>
    </source>
</evidence>
<dbReference type="SMART" id="SM00267">
    <property type="entry name" value="GGDEF"/>
    <property type="match status" value="1"/>
</dbReference>
<evidence type="ECO:0000313" key="6">
    <source>
        <dbReference type="Proteomes" id="UP000016521"/>
    </source>
</evidence>
<evidence type="ECO:0008006" key="7">
    <source>
        <dbReference type="Google" id="ProtNLM"/>
    </source>
</evidence>
<gene>
    <name evidence="5" type="ORF">PPIS_b0131</name>
</gene>
<dbReference type="PROSITE" id="PS50887">
    <property type="entry name" value="GGDEF"/>
    <property type="match status" value="1"/>
</dbReference>
<dbReference type="SUPFAM" id="SSF55073">
    <property type="entry name" value="Nucleotide cyclase"/>
    <property type="match status" value="1"/>
</dbReference>
<dbReference type="InterPro" id="IPR035919">
    <property type="entry name" value="EAL_sf"/>
</dbReference>
<accession>A0ABN5CKS1</accession>
<protein>
    <recommendedName>
        <fullName evidence="7">GGDEF domain-containing response regulator</fullName>
    </recommendedName>
</protein>
<evidence type="ECO:0000256" key="1">
    <source>
        <dbReference type="PROSITE-ProRule" id="PRU00169"/>
    </source>
</evidence>
<dbReference type="InterPro" id="IPR000160">
    <property type="entry name" value="GGDEF_dom"/>
</dbReference>
<dbReference type="CDD" id="cd01949">
    <property type="entry name" value="GGDEF"/>
    <property type="match status" value="1"/>
</dbReference>
<dbReference type="NCBIfam" id="TIGR00254">
    <property type="entry name" value="GGDEF"/>
    <property type="match status" value="1"/>
</dbReference>
<sequence>MNILLVDDDVVDRKMIRRSLVKGGIEHQLTEVSTVEEGIFALEELCFDLLLLDYNMPSKNGLDLLIELKRINHIKDLTIVMISNSHSEELVLKCLDLGVQDFLLKEEVTASLLSRSIIQARKRFELESQLHKSYLQVKQMAERDSLTGLYNRYYFEETCQRLMQADKKRYKCAGILVVDIVDFKKINDRFGHEIADQLLLELGASFKRHTKQEDIVSRFGGDEFACLMVSCDNPLQIKIEAEKLIRLLSRNYSIYELDIYCQVRMGISLYPLNGNNADDLIRFADIALFRAKSSQSAMACIFEDNMQTEFQMKYNVEQDLRGAIERQELELAFQPIVDIQQAKVVSLEALIRWPTAKYTSSPQEFITIAEESKLIEPLGKWIIEHAITTLKLIQTKCGYPIRLAINLSPLQLGDISLPAYINDCLKRVDIDGTLFTFELTETALLDESERVISSLSRIKELGCKIALDDFGTGYSSISHLLNYPIDIVKVDKSLTDRIEVDDRGKRIFKGLIDMLKSLQLSIVVEGVENYQQYYVCKEARVDKIQGYYFSSPVSEKSVVKTIKAVNRELAREFKATQ</sequence>
<dbReference type="PANTHER" id="PTHR33121:SF70">
    <property type="entry name" value="SIGNALING PROTEIN YKOW"/>
    <property type="match status" value="1"/>
</dbReference>
<feature type="domain" description="Response regulatory" evidence="2">
    <location>
        <begin position="2"/>
        <end position="120"/>
    </location>
</feature>
<feature type="modified residue" description="4-aspartylphosphate" evidence="1">
    <location>
        <position position="53"/>
    </location>
</feature>
<dbReference type="RefSeq" id="WP_010376009.1">
    <property type="nucleotide sequence ID" value="NZ_CP011925.1"/>
</dbReference>